<dbReference type="PANTHER" id="PTHR30146:SF120">
    <property type="entry name" value="ALANINE RACEMASE"/>
    <property type="match status" value="1"/>
</dbReference>
<protein>
    <recommendedName>
        <fullName evidence="4">HTH lacI-type domain-containing protein</fullName>
    </recommendedName>
</protein>
<dbReference type="Proteomes" id="UP000643403">
    <property type="component" value="Unassembled WGS sequence"/>
</dbReference>
<dbReference type="SMART" id="SM00354">
    <property type="entry name" value="HTH_LACI"/>
    <property type="match status" value="1"/>
</dbReference>
<evidence type="ECO:0000259" key="4">
    <source>
        <dbReference type="PROSITE" id="PS50932"/>
    </source>
</evidence>
<dbReference type="SUPFAM" id="SSF47413">
    <property type="entry name" value="lambda repressor-like DNA-binding domains"/>
    <property type="match status" value="1"/>
</dbReference>
<proteinExistence type="predicted"/>
<comment type="caution">
    <text evidence="5">The sequence shown here is derived from an EMBL/GenBank/DDBJ whole genome shotgun (WGS) entry which is preliminary data.</text>
</comment>
<reference evidence="6" key="1">
    <citation type="journal article" date="2019" name="Int. J. Syst. Evol. Microbiol.">
        <title>The Global Catalogue of Microorganisms (GCM) 10K type strain sequencing project: providing services to taxonomists for standard genome sequencing and annotation.</title>
        <authorList>
            <consortium name="The Broad Institute Genomics Platform"/>
            <consortium name="The Broad Institute Genome Sequencing Center for Infectious Disease"/>
            <person name="Wu L."/>
            <person name="Ma J."/>
        </authorList>
    </citation>
    <scope>NUCLEOTIDE SEQUENCE [LARGE SCALE GENOMIC DNA]</scope>
    <source>
        <strain evidence="6">KCTC 22558</strain>
    </source>
</reference>
<dbReference type="Gene3D" id="1.10.260.40">
    <property type="entry name" value="lambda repressor-like DNA-binding domains"/>
    <property type="match status" value="1"/>
</dbReference>
<evidence type="ECO:0000256" key="2">
    <source>
        <dbReference type="ARBA" id="ARBA00023125"/>
    </source>
</evidence>
<dbReference type="InterPro" id="IPR000843">
    <property type="entry name" value="HTH_LacI"/>
</dbReference>
<accession>A0ABQ3C9J1</accession>
<dbReference type="EMBL" id="BMXY01000004">
    <property type="protein sequence ID" value="GGZ69744.1"/>
    <property type="molecule type" value="Genomic_DNA"/>
</dbReference>
<keyword evidence="3" id="KW-0804">Transcription</keyword>
<dbReference type="PANTHER" id="PTHR30146">
    <property type="entry name" value="LACI-RELATED TRANSCRIPTIONAL REPRESSOR"/>
    <property type="match status" value="1"/>
</dbReference>
<name>A0ABQ3C9J1_9GAMM</name>
<organism evidence="5 6">
    <name type="scientific">Cognatilysobacter xinjiangensis</name>
    <dbReference type="NCBI Taxonomy" id="546892"/>
    <lineage>
        <taxon>Bacteria</taxon>
        <taxon>Pseudomonadati</taxon>
        <taxon>Pseudomonadota</taxon>
        <taxon>Gammaproteobacteria</taxon>
        <taxon>Lysobacterales</taxon>
        <taxon>Lysobacteraceae</taxon>
        <taxon>Cognatilysobacter</taxon>
    </lineage>
</organism>
<evidence type="ECO:0000313" key="6">
    <source>
        <dbReference type="Proteomes" id="UP000643403"/>
    </source>
</evidence>
<evidence type="ECO:0000256" key="3">
    <source>
        <dbReference type="ARBA" id="ARBA00023163"/>
    </source>
</evidence>
<keyword evidence="1" id="KW-0805">Transcription regulation</keyword>
<dbReference type="CDD" id="cd01392">
    <property type="entry name" value="HTH_LacI"/>
    <property type="match status" value="1"/>
</dbReference>
<dbReference type="Pfam" id="PF00356">
    <property type="entry name" value="LacI"/>
    <property type="match status" value="1"/>
</dbReference>
<evidence type="ECO:0000256" key="1">
    <source>
        <dbReference type="ARBA" id="ARBA00023015"/>
    </source>
</evidence>
<keyword evidence="2" id="KW-0238">DNA-binding</keyword>
<dbReference type="Gene3D" id="3.40.50.2300">
    <property type="match status" value="1"/>
</dbReference>
<dbReference type="InterPro" id="IPR010982">
    <property type="entry name" value="Lambda_DNA-bd_dom_sf"/>
</dbReference>
<evidence type="ECO:0000313" key="5">
    <source>
        <dbReference type="EMBL" id="GGZ69744.1"/>
    </source>
</evidence>
<dbReference type="RefSeq" id="WP_189450497.1">
    <property type="nucleotide sequence ID" value="NZ_BMXY01000004.1"/>
</dbReference>
<gene>
    <name evidence="5" type="ORF">GCM10008101_24950</name>
</gene>
<feature type="domain" description="HTH lacI-type" evidence="4">
    <location>
        <begin position="7"/>
        <end position="61"/>
    </location>
</feature>
<sequence length="194" mass="20565">MTTRSRPTSFDIAYRAGVSQATVSRVLRGGARVSEETRRRVEAVVRELGYRVDRRASGLRTRSSGLLALLLFESATSDGPRVDPAFLALLGPISRACEARHRELLVAVRQRSDGWEIDYGDPTRADGLILLGDGEDHAACERRAVLARSGIPMVGYAAPPGHGVATGGALVDELMRKIGGGTPVPPAAAEPAPA</sequence>
<dbReference type="PROSITE" id="PS50932">
    <property type="entry name" value="HTH_LACI_2"/>
    <property type="match status" value="1"/>
</dbReference>
<keyword evidence="6" id="KW-1185">Reference proteome</keyword>